<protein>
    <submittedName>
        <fullName evidence="1">Uncharacterized protein</fullName>
    </submittedName>
</protein>
<accession>A0A822ZFG7</accession>
<evidence type="ECO:0000313" key="1">
    <source>
        <dbReference type="EMBL" id="DAD43260.1"/>
    </source>
</evidence>
<reference evidence="1 2" key="1">
    <citation type="journal article" date="2020" name="Mol. Biol. Evol.">
        <title>Distinct Expression and Methylation Patterns for Genes with Different Fates following a Single Whole-Genome Duplication in Flowering Plants.</title>
        <authorList>
            <person name="Shi T."/>
            <person name="Rahmani R.S."/>
            <person name="Gugger P.F."/>
            <person name="Wang M."/>
            <person name="Li H."/>
            <person name="Zhang Y."/>
            <person name="Li Z."/>
            <person name="Wang Q."/>
            <person name="Van de Peer Y."/>
            <person name="Marchal K."/>
            <person name="Chen J."/>
        </authorList>
    </citation>
    <scope>NUCLEOTIDE SEQUENCE [LARGE SCALE GENOMIC DNA]</scope>
    <source>
        <tissue evidence="1">Leaf</tissue>
    </source>
</reference>
<dbReference type="AlphaFoldDB" id="A0A822ZFG7"/>
<proteinExistence type="predicted"/>
<evidence type="ECO:0000313" key="2">
    <source>
        <dbReference type="Proteomes" id="UP000607653"/>
    </source>
</evidence>
<keyword evidence="2" id="KW-1185">Reference proteome</keyword>
<gene>
    <name evidence="1" type="ORF">HUJ06_001490</name>
</gene>
<sequence length="158" mass="17717">MRYWWDSIDLEYCDDLLPLRKSLEKLKKNVLKGAEELSLKAIGVDIASTSSSSIGYDNNDEHSSQKIEALHENPKHLPLHLDGGGVTHQTITDVIKDDIKAHPSNPLLIFSFGYQNRGCSKRKLHKLSDPFAATKTWLVLPVLLWKSALWQKPIGGSS</sequence>
<dbReference type="Proteomes" id="UP000607653">
    <property type="component" value="Unassembled WGS sequence"/>
</dbReference>
<dbReference type="EMBL" id="DUZY01000006">
    <property type="protein sequence ID" value="DAD43260.1"/>
    <property type="molecule type" value="Genomic_DNA"/>
</dbReference>
<name>A0A822ZFG7_NELNU</name>
<organism evidence="1 2">
    <name type="scientific">Nelumbo nucifera</name>
    <name type="common">Sacred lotus</name>
    <dbReference type="NCBI Taxonomy" id="4432"/>
    <lineage>
        <taxon>Eukaryota</taxon>
        <taxon>Viridiplantae</taxon>
        <taxon>Streptophyta</taxon>
        <taxon>Embryophyta</taxon>
        <taxon>Tracheophyta</taxon>
        <taxon>Spermatophyta</taxon>
        <taxon>Magnoliopsida</taxon>
        <taxon>Proteales</taxon>
        <taxon>Nelumbonaceae</taxon>
        <taxon>Nelumbo</taxon>
    </lineage>
</organism>
<comment type="caution">
    <text evidence="1">The sequence shown here is derived from an EMBL/GenBank/DDBJ whole genome shotgun (WGS) entry which is preliminary data.</text>
</comment>